<evidence type="ECO:0000313" key="1">
    <source>
        <dbReference type="EMBL" id="QHT94763.1"/>
    </source>
</evidence>
<dbReference type="EMBL" id="MN740230">
    <property type="protein sequence ID" value="QHT94763.1"/>
    <property type="molecule type" value="Genomic_DNA"/>
</dbReference>
<protein>
    <submittedName>
        <fullName evidence="1">Uncharacterized protein</fullName>
    </submittedName>
</protein>
<reference evidence="1" key="1">
    <citation type="journal article" date="2020" name="Nature">
        <title>Giant virus diversity and host interactions through global metagenomics.</title>
        <authorList>
            <person name="Schulz F."/>
            <person name="Roux S."/>
            <person name="Paez-Espino D."/>
            <person name="Jungbluth S."/>
            <person name="Walsh D.A."/>
            <person name="Denef V.J."/>
            <person name="McMahon K.D."/>
            <person name="Konstantinidis K.T."/>
            <person name="Eloe-Fadrosh E.A."/>
            <person name="Kyrpides N.C."/>
            <person name="Woyke T."/>
        </authorList>
    </citation>
    <scope>NUCLEOTIDE SEQUENCE</scope>
    <source>
        <strain evidence="1">GVMAG-M-3300024261-26</strain>
    </source>
</reference>
<dbReference type="AlphaFoldDB" id="A0A6C0IT89"/>
<sequence>MDSYNHSIVDIYIPRILGNVSTTIVKNAFQQSKIGRVVDLDMHRKKNENGYYYFFAFIKLQLMKTEEASRLSNLLNERGIMHLVYDEEACQYWELKKHIPKSHRTPTSNSYITDMSARIATNVSNLLNNASLELPRSGYDICNYKNADDVYCLTQQDRDDMVNEYEDLQREIYKFACNTILPI</sequence>
<name>A0A6C0IT89_9ZZZZ</name>
<accession>A0A6C0IT89</accession>
<proteinExistence type="predicted"/>
<organism evidence="1">
    <name type="scientific">viral metagenome</name>
    <dbReference type="NCBI Taxonomy" id="1070528"/>
    <lineage>
        <taxon>unclassified sequences</taxon>
        <taxon>metagenomes</taxon>
        <taxon>organismal metagenomes</taxon>
    </lineage>
</organism>